<gene>
    <name evidence="1" type="ORF">WKI58_01105</name>
</gene>
<evidence type="ECO:0000313" key="1">
    <source>
        <dbReference type="EMBL" id="MEJ8655135.1"/>
    </source>
</evidence>
<accession>A0ACC6Q9J1</accession>
<organism evidence="1 2">
    <name type="scientific">Streptomyces pratisoli</name>
    <dbReference type="NCBI Taxonomy" id="3139917"/>
    <lineage>
        <taxon>Bacteria</taxon>
        <taxon>Bacillati</taxon>
        <taxon>Actinomycetota</taxon>
        <taxon>Actinomycetes</taxon>
        <taxon>Kitasatosporales</taxon>
        <taxon>Streptomycetaceae</taxon>
        <taxon>Streptomyces</taxon>
    </lineage>
</organism>
<comment type="caution">
    <text evidence="1">The sequence shown here is derived from an EMBL/GenBank/DDBJ whole genome shotgun (WGS) entry which is preliminary data.</text>
</comment>
<dbReference type="Proteomes" id="UP001375539">
    <property type="component" value="Unassembled WGS sequence"/>
</dbReference>
<evidence type="ECO:0000313" key="2">
    <source>
        <dbReference type="Proteomes" id="UP001375539"/>
    </source>
</evidence>
<name>A0ACC6Q9J1_9ACTN</name>
<sequence>MEQERKNTDPAQASRSLRFSKLPERIRLEDTVEEHQAAPHDSVSGAYNPDWWLIRMGGL</sequence>
<reference evidence="1" key="1">
    <citation type="submission" date="2024-03" db="EMBL/GenBank/DDBJ databases">
        <title>Novel Streptomyces species of biotechnological and ecological value are a feature of Machair soil.</title>
        <authorList>
            <person name="Prole J.R."/>
            <person name="Goodfellow M."/>
            <person name="Allenby N."/>
            <person name="Ward A.C."/>
        </authorList>
    </citation>
    <scope>NUCLEOTIDE SEQUENCE</scope>
    <source>
        <strain evidence="1">MS1.AVA.4</strain>
    </source>
</reference>
<keyword evidence="2" id="KW-1185">Reference proteome</keyword>
<proteinExistence type="predicted"/>
<protein>
    <submittedName>
        <fullName evidence="1">Uncharacterized protein</fullName>
    </submittedName>
</protein>
<dbReference type="EMBL" id="JBBKAI010000002">
    <property type="protein sequence ID" value="MEJ8655135.1"/>
    <property type="molecule type" value="Genomic_DNA"/>
</dbReference>